<evidence type="ECO:0000313" key="12">
    <source>
        <dbReference type="Proteomes" id="UP001180020"/>
    </source>
</evidence>
<dbReference type="GO" id="GO:0008061">
    <property type="term" value="F:chitin binding"/>
    <property type="evidence" value="ECO:0007669"/>
    <property type="project" value="InterPro"/>
</dbReference>
<keyword evidence="12" id="KW-1185">Reference proteome</keyword>
<dbReference type="InterPro" id="IPR017853">
    <property type="entry name" value="GH"/>
</dbReference>
<evidence type="ECO:0000256" key="8">
    <source>
        <dbReference type="SAM" id="MobiDB-lite"/>
    </source>
</evidence>
<name>A0AAV9DQD0_ACOCL</name>
<dbReference type="CDD" id="cd02876">
    <property type="entry name" value="GH18_SI-CLP"/>
    <property type="match status" value="1"/>
</dbReference>
<dbReference type="FunFam" id="3.10.50.10:FF:000002">
    <property type="entry name" value="Chitinase domain-containing protein 1"/>
    <property type="match status" value="1"/>
</dbReference>
<evidence type="ECO:0000313" key="11">
    <source>
        <dbReference type="EMBL" id="KAK1303024.1"/>
    </source>
</evidence>
<evidence type="ECO:0000256" key="9">
    <source>
        <dbReference type="SAM" id="Phobius"/>
    </source>
</evidence>
<dbReference type="Gene3D" id="3.10.50.10">
    <property type="match status" value="1"/>
</dbReference>
<dbReference type="FunFam" id="3.20.20.80:FF:000028">
    <property type="entry name" value="Chitinase domain-containing protein 1"/>
    <property type="match status" value="1"/>
</dbReference>
<evidence type="ECO:0000256" key="3">
    <source>
        <dbReference type="ARBA" id="ARBA00009336"/>
    </source>
</evidence>
<feature type="region of interest" description="Disordered" evidence="8">
    <location>
        <begin position="1"/>
        <end position="31"/>
    </location>
</feature>
<dbReference type="SUPFAM" id="SSF51445">
    <property type="entry name" value="(Trans)glycosidases"/>
    <property type="match status" value="1"/>
</dbReference>
<dbReference type="Gene3D" id="3.20.20.80">
    <property type="entry name" value="Glycosidases"/>
    <property type="match status" value="1"/>
</dbReference>
<dbReference type="SMART" id="SM00636">
    <property type="entry name" value="Glyco_18"/>
    <property type="match status" value="1"/>
</dbReference>
<dbReference type="EMBL" id="JAUJYO010000012">
    <property type="protein sequence ID" value="KAK1303024.1"/>
    <property type="molecule type" value="Genomic_DNA"/>
</dbReference>
<dbReference type="InterPro" id="IPR001223">
    <property type="entry name" value="Glyco_hydro18_cat"/>
</dbReference>
<feature type="domain" description="GH18" evidence="10">
    <location>
        <begin position="107"/>
        <end position="433"/>
    </location>
</feature>
<dbReference type="PANTHER" id="PTHR46066:SF2">
    <property type="entry name" value="CHITINASE DOMAIN-CONTAINING PROTEIN 1"/>
    <property type="match status" value="1"/>
</dbReference>
<evidence type="ECO:0000256" key="1">
    <source>
        <dbReference type="ARBA" id="ARBA00004371"/>
    </source>
</evidence>
<feature type="transmembrane region" description="Helical" evidence="9">
    <location>
        <begin position="42"/>
        <end position="63"/>
    </location>
</feature>
<protein>
    <recommendedName>
        <fullName evidence="7">Chitinase domain-containing protein 1</fullName>
    </recommendedName>
</protein>
<evidence type="ECO:0000256" key="7">
    <source>
        <dbReference type="ARBA" id="ARBA00040976"/>
    </source>
</evidence>
<dbReference type="InterPro" id="IPR011583">
    <property type="entry name" value="Chitinase_II/V-like_cat"/>
</dbReference>
<dbReference type="GO" id="GO:0005764">
    <property type="term" value="C:lysosome"/>
    <property type="evidence" value="ECO:0007669"/>
    <property type="project" value="UniProtKB-SubCell"/>
</dbReference>
<keyword evidence="5" id="KW-0732">Signal</keyword>
<gene>
    <name evidence="11" type="ORF">QJS10_CPB12g01135</name>
</gene>
<dbReference type="InterPro" id="IPR029070">
    <property type="entry name" value="Chitinase_insertion_sf"/>
</dbReference>
<proteinExistence type="inferred from homology"/>
<dbReference type="GO" id="GO:0005975">
    <property type="term" value="P:carbohydrate metabolic process"/>
    <property type="evidence" value="ECO:0007669"/>
    <property type="project" value="InterPro"/>
</dbReference>
<evidence type="ECO:0000256" key="5">
    <source>
        <dbReference type="ARBA" id="ARBA00022729"/>
    </source>
</evidence>
<sequence>MPRKRDRRTATAGSNRLVRSCPENRNPRTGDLASPARSIASLFFFSLSLILLPVVSLLVYRSLYDPYTDTSLSVYERGLVKPDIAYQEILNENSKASANATRREFLYPVLAYVTPWNSKGYEMAKRFSSKLTHLSPVWYELKSEGANLVLEGRHNADSGWISDIRANGKSLVLPRVVLEMPPAQLLAKKQHQDKAIEHIVTECKDMGYDGIVLESWSRWAAYGVLHDPNTRHLALRFIKRLAHALHSTSSSSDTNRHLQLVYVIPAPRSEDLKEYDFGPQDLQQLMDDVDGFSLMTYDYSGPQSPGPNAPLKWIRSCLQLLLGDTEDVSRSRAHKVFLGINFYGNDFMLSGSGGGAITGRDYLSVLEKHKPKLQWEEKSAEHYFIYSENKIKHAVFYPSLMSISVRLDEVRAWGAGLSIWEIGQGLDYFFDLL</sequence>
<dbReference type="Pfam" id="PF00704">
    <property type="entry name" value="Glyco_hydro_18"/>
    <property type="match status" value="1"/>
</dbReference>
<reference evidence="11" key="1">
    <citation type="journal article" date="2023" name="Nat. Commun.">
        <title>Diploid and tetraploid genomes of Acorus and the evolution of monocots.</title>
        <authorList>
            <person name="Ma L."/>
            <person name="Liu K.W."/>
            <person name="Li Z."/>
            <person name="Hsiao Y.Y."/>
            <person name="Qi Y."/>
            <person name="Fu T."/>
            <person name="Tang G.D."/>
            <person name="Zhang D."/>
            <person name="Sun W.H."/>
            <person name="Liu D.K."/>
            <person name="Li Y."/>
            <person name="Chen G.Z."/>
            <person name="Liu X.D."/>
            <person name="Liao X.Y."/>
            <person name="Jiang Y.T."/>
            <person name="Yu X."/>
            <person name="Hao Y."/>
            <person name="Huang J."/>
            <person name="Zhao X.W."/>
            <person name="Ke S."/>
            <person name="Chen Y.Y."/>
            <person name="Wu W.L."/>
            <person name="Hsu J.L."/>
            <person name="Lin Y.F."/>
            <person name="Huang M.D."/>
            <person name="Li C.Y."/>
            <person name="Huang L."/>
            <person name="Wang Z.W."/>
            <person name="Zhao X."/>
            <person name="Zhong W.Y."/>
            <person name="Peng D.H."/>
            <person name="Ahmad S."/>
            <person name="Lan S."/>
            <person name="Zhang J.S."/>
            <person name="Tsai W.C."/>
            <person name="Van de Peer Y."/>
            <person name="Liu Z.J."/>
        </authorList>
    </citation>
    <scope>NUCLEOTIDE SEQUENCE</scope>
    <source>
        <strain evidence="11">CP</strain>
    </source>
</reference>
<accession>A0AAV9DQD0</accession>
<dbReference type="GO" id="GO:0005576">
    <property type="term" value="C:extracellular region"/>
    <property type="evidence" value="ECO:0007669"/>
    <property type="project" value="UniProtKB-SubCell"/>
</dbReference>
<evidence type="ECO:0000256" key="6">
    <source>
        <dbReference type="ARBA" id="ARBA00023228"/>
    </source>
</evidence>
<comment type="caution">
    <text evidence="11">The sequence shown here is derived from an EMBL/GenBank/DDBJ whole genome shotgun (WGS) entry which is preliminary data.</text>
</comment>
<dbReference type="AlphaFoldDB" id="A0AAV9DQD0"/>
<dbReference type="GO" id="GO:0070492">
    <property type="term" value="F:oligosaccharide binding"/>
    <property type="evidence" value="ECO:0007669"/>
    <property type="project" value="TreeGrafter"/>
</dbReference>
<dbReference type="GO" id="GO:0012505">
    <property type="term" value="C:endomembrane system"/>
    <property type="evidence" value="ECO:0007669"/>
    <property type="project" value="TreeGrafter"/>
</dbReference>
<keyword evidence="6" id="KW-0458">Lysosome</keyword>
<evidence type="ECO:0000256" key="2">
    <source>
        <dbReference type="ARBA" id="ARBA00004613"/>
    </source>
</evidence>
<keyword evidence="9" id="KW-0472">Membrane</keyword>
<keyword evidence="9" id="KW-1133">Transmembrane helix</keyword>
<evidence type="ECO:0000259" key="10">
    <source>
        <dbReference type="PROSITE" id="PS51910"/>
    </source>
</evidence>
<dbReference type="Proteomes" id="UP001180020">
    <property type="component" value="Unassembled WGS sequence"/>
</dbReference>
<keyword evidence="4" id="KW-0964">Secreted</keyword>
<comment type="subcellular location">
    <subcellularLocation>
        <location evidence="1">Lysosome</location>
    </subcellularLocation>
    <subcellularLocation>
        <location evidence="2">Secreted</location>
    </subcellularLocation>
</comment>
<dbReference type="PROSITE" id="PS51910">
    <property type="entry name" value="GH18_2"/>
    <property type="match status" value="1"/>
</dbReference>
<evidence type="ECO:0000256" key="4">
    <source>
        <dbReference type="ARBA" id="ARBA00022525"/>
    </source>
</evidence>
<dbReference type="PANTHER" id="PTHR46066">
    <property type="entry name" value="CHITINASE DOMAIN-CONTAINING PROTEIN 1 FAMILY MEMBER"/>
    <property type="match status" value="1"/>
</dbReference>
<comment type="similarity">
    <text evidence="3">Belongs to the glycosyl hydrolase 18 family.</text>
</comment>
<keyword evidence="9" id="KW-0812">Transmembrane</keyword>
<reference evidence="11" key="2">
    <citation type="submission" date="2023-06" db="EMBL/GenBank/DDBJ databases">
        <authorList>
            <person name="Ma L."/>
            <person name="Liu K.-W."/>
            <person name="Li Z."/>
            <person name="Hsiao Y.-Y."/>
            <person name="Qi Y."/>
            <person name="Fu T."/>
            <person name="Tang G."/>
            <person name="Zhang D."/>
            <person name="Sun W.-H."/>
            <person name="Liu D.-K."/>
            <person name="Li Y."/>
            <person name="Chen G.-Z."/>
            <person name="Liu X.-D."/>
            <person name="Liao X.-Y."/>
            <person name="Jiang Y.-T."/>
            <person name="Yu X."/>
            <person name="Hao Y."/>
            <person name="Huang J."/>
            <person name="Zhao X.-W."/>
            <person name="Ke S."/>
            <person name="Chen Y.-Y."/>
            <person name="Wu W.-L."/>
            <person name="Hsu J.-L."/>
            <person name="Lin Y.-F."/>
            <person name="Huang M.-D."/>
            <person name="Li C.-Y."/>
            <person name="Huang L."/>
            <person name="Wang Z.-W."/>
            <person name="Zhao X."/>
            <person name="Zhong W.-Y."/>
            <person name="Peng D.-H."/>
            <person name="Ahmad S."/>
            <person name="Lan S."/>
            <person name="Zhang J.-S."/>
            <person name="Tsai W.-C."/>
            <person name="Van De Peer Y."/>
            <person name="Liu Z.-J."/>
        </authorList>
    </citation>
    <scope>NUCLEOTIDE SEQUENCE</scope>
    <source>
        <strain evidence="11">CP</strain>
        <tissue evidence="11">Leaves</tissue>
    </source>
</reference>
<organism evidence="11 12">
    <name type="scientific">Acorus calamus</name>
    <name type="common">Sweet flag</name>
    <dbReference type="NCBI Taxonomy" id="4465"/>
    <lineage>
        <taxon>Eukaryota</taxon>
        <taxon>Viridiplantae</taxon>
        <taxon>Streptophyta</taxon>
        <taxon>Embryophyta</taxon>
        <taxon>Tracheophyta</taxon>
        <taxon>Spermatophyta</taxon>
        <taxon>Magnoliopsida</taxon>
        <taxon>Liliopsida</taxon>
        <taxon>Acoraceae</taxon>
        <taxon>Acorus</taxon>
    </lineage>
</organism>